<evidence type="ECO:0000313" key="2">
    <source>
        <dbReference type="EMBL" id="SDM96446.1"/>
    </source>
</evidence>
<proteinExistence type="predicted"/>
<name>A0A1G9XJ56_9BACL</name>
<organism evidence="2 3">
    <name type="scientific">Paenibacillus jilunlii</name>
    <dbReference type="NCBI Taxonomy" id="682956"/>
    <lineage>
        <taxon>Bacteria</taxon>
        <taxon>Bacillati</taxon>
        <taxon>Bacillota</taxon>
        <taxon>Bacilli</taxon>
        <taxon>Bacillales</taxon>
        <taxon>Paenibacillaceae</taxon>
        <taxon>Paenibacillus</taxon>
    </lineage>
</organism>
<protein>
    <submittedName>
        <fullName evidence="2">Uncharacterized protein</fullName>
    </submittedName>
</protein>
<accession>A0A1G9XJ56</accession>
<gene>
    <name evidence="2" type="ORF">SAMN05216191_12235</name>
</gene>
<evidence type="ECO:0000313" key="3">
    <source>
        <dbReference type="Proteomes" id="UP000182783"/>
    </source>
</evidence>
<dbReference type="Proteomes" id="UP000182783">
    <property type="component" value="Unassembled WGS sequence"/>
</dbReference>
<sequence length="184" mass="19015">MARPIQKRQDRIIVIIQKGARKIITRTPLAGVDRLVFVINNQYTNAANTTQIASGAGRSSASGSNAAIASPYTRQQQSVGAGGDATNLGSRGRRGGKAYLPLPYLHGKEVVVVINNQTVKLPKGSRTSSATQVGSGGGTYSAGGTNAAIDSPATRQQQAVGGGTGGHALNKAAAKRRRGSRHSR</sequence>
<dbReference type="RefSeq" id="WP_062525732.1">
    <property type="nucleotide sequence ID" value="NZ_CP048429.1"/>
</dbReference>
<feature type="compositionally biased region" description="Basic residues" evidence="1">
    <location>
        <begin position="173"/>
        <end position="184"/>
    </location>
</feature>
<dbReference type="EMBL" id="FNGM01000022">
    <property type="protein sequence ID" value="SDM96446.1"/>
    <property type="molecule type" value="Genomic_DNA"/>
</dbReference>
<feature type="compositionally biased region" description="Low complexity" evidence="1">
    <location>
        <begin position="57"/>
        <end position="70"/>
    </location>
</feature>
<feature type="region of interest" description="Disordered" evidence="1">
    <location>
        <begin position="143"/>
        <end position="184"/>
    </location>
</feature>
<feature type="region of interest" description="Disordered" evidence="1">
    <location>
        <begin position="57"/>
        <end position="93"/>
    </location>
</feature>
<reference evidence="2 3" key="1">
    <citation type="submission" date="2016-10" db="EMBL/GenBank/DDBJ databases">
        <authorList>
            <person name="de Groot N.N."/>
        </authorList>
    </citation>
    <scope>NUCLEOTIDE SEQUENCE [LARGE SCALE GENOMIC DNA]</scope>
    <source>
        <strain evidence="2 3">CGMCC 1.10239</strain>
    </source>
</reference>
<evidence type="ECO:0000256" key="1">
    <source>
        <dbReference type="SAM" id="MobiDB-lite"/>
    </source>
</evidence>
<dbReference type="OrthoDB" id="2663902at2"/>
<dbReference type="AlphaFoldDB" id="A0A1G9XJ56"/>